<protein>
    <submittedName>
        <fullName evidence="4">Nocardicin N-oxygenase</fullName>
    </submittedName>
</protein>
<proteinExistence type="inferred from homology"/>
<dbReference type="PRINTS" id="PR00359">
    <property type="entry name" value="BP450"/>
</dbReference>
<dbReference type="InterPro" id="IPR002397">
    <property type="entry name" value="Cyt_P450_B"/>
</dbReference>
<name>A0ABX2FJG2_9PSEU</name>
<keyword evidence="2" id="KW-0408">Iron</keyword>
<feature type="region of interest" description="Disordered" evidence="3">
    <location>
        <begin position="73"/>
        <end position="93"/>
    </location>
</feature>
<evidence type="ECO:0000313" key="4">
    <source>
        <dbReference type="EMBL" id="NRN70970.1"/>
    </source>
</evidence>
<dbReference type="EMBL" id="JAAATY010000048">
    <property type="protein sequence ID" value="NRN70970.1"/>
    <property type="molecule type" value="Genomic_DNA"/>
</dbReference>
<evidence type="ECO:0000256" key="3">
    <source>
        <dbReference type="SAM" id="MobiDB-lite"/>
    </source>
</evidence>
<dbReference type="RefSeq" id="WP_173142138.1">
    <property type="nucleotide sequence ID" value="NZ_CBCSGW010000025.1"/>
</dbReference>
<dbReference type="PANTHER" id="PTHR46696:SF1">
    <property type="entry name" value="CYTOCHROME P450 YJIB-RELATED"/>
    <property type="match status" value="1"/>
</dbReference>
<dbReference type="PANTHER" id="PTHR46696">
    <property type="entry name" value="P450, PUTATIVE (EUROFUNG)-RELATED"/>
    <property type="match status" value="1"/>
</dbReference>
<gene>
    <name evidence="4" type="ORF">GC106_82450</name>
</gene>
<keyword evidence="5" id="KW-1185">Reference proteome</keyword>
<comment type="caution">
    <text evidence="4">The sequence shown here is derived from an EMBL/GenBank/DDBJ whole genome shotgun (WGS) entry which is preliminary data.</text>
</comment>
<evidence type="ECO:0000256" key="2">
    <source>
        <dbReference type="RuleBase" id="RU000461"/>
    </source>
</evidence>
<dbReference type="InterPro" id="IPR017972">
    <property type="entry name" value="Cyt_P450_CS"/>
</dbReference>
<keyword evidence="2" id="KW-0503">Monooxygenase</keyword>
<dbReference type="InterPro" id="IPR001128">
    <property type="entry name" value="Cyt_P450"/>
</dbReference>
<keyword evidence="2" id="KW-0479">Metal-binding</keyword>
<sequence>MTSTTDTSTLKQPRDFPFGGVVGVGVDPLYRWLLENEPVSRIRLKYGDDAWLVTRHADVQTVLRSPSFSRAMAREKDVPRGTAEDFSTGMVSMDPPDHTKLRGLVSGPFTRSSVLRLQERVVEIADELVEQIAKRNEPFDVAEMFSIPLTLTLICEVLGVPYEDRAQFRRWAEDGMADDADEEAALKLWQYHNELLLRRRAEPVNDLLSVIATDGHAQGIDDTELAMLAMTVLVAGYLSAGTQLPTMIYVLLTRPELRQQLLDHPEIMPTAVDELIRWIPLEVHGAPPRYAVEDVELSGTLVRAGDALIASTTAANRDPRVFTDPERIDLTRAHNPHLGFGAGAHYCLGAQLAKAELEIGLRSLLSRFPELRLAVPEEGIGWKHNYLTRGVQKLPVTW</sequence>
<organism evidence="4 5">
    <name type="scientific">Kibdelosporangium persicum</name>
    <dbReference type="NCBI Taxonomy" id="2698649"/>
    <lineage>
        <taxon>Bacteria</taxon>
        <taxon>Bacillati</taxon>
        <taxon>Actinomycetota</taxon>
        <taxon>Actinomycetes</taxon>
        <taxon>Pseudonocardiales</taxon>
        <taxon>Pseudonocardiaceae</taxon>
        <taxon>Kibdelosporangium</taxon>
    </lineage>
</organism>
<dbReference type="Proteomes" id="UP000763557">
    <property type="component" value="Unassembled WGS sequence"/>
</dbReference>
<evidence type="ECO:0000313" key="5">
    <source>
        <dbReference type="Proteomes" id="UP000763557"/>
    </source>
</evidence>
<comment type="similarity">
    <text evidence="1 2">Belongs to the cytochrome P450 family.</text>
</comment>
<accession>A0ABX2FJG2</accession>
<feature type="compositionally biased region" description="Basic and acidic residues" evidence="3">
    <location>
        <begin position="73"/>
        <end position="83"/>
    </location>
</feature>
<dbReference type="InterPro" id="IPR036396">
    <property type="entry name" value="Cyt_P450_sf"/>
</dbReference>
<evidence type="ECO:0000256" key="1">
    <source>
        <dbReference type="ARBA" id="ARBA00010617"/>
    </source>
</evidence>
<dbReference type="Gene3D" id="1.10.630.10">
    <property type="entry name" value="Cytochrome P450"/>
    <property type="match status" value="1"/>
</dbReference>
<reference evidence="4 5" key="1">
    <citation type="submission" date="2020-01" db="EMBL/GenBank/DDBJ databases">
        <title>Kibdelosporangium persica a novel Actinomycetes from a hot desert in Iran.</title>
        <authorList>
            <person name="Safaei N."/>
            <person name="Zaburannyi N."/>
            <person name="Mueller R."/>
            <person name="Wink J."/>
        </authorList>
    </citation>
    <scope>NUCLEOTIDE SEQUENCE [LARGE SCALE GENOMIC DNA]</scope>
    <source>
        <strain evidence="4 5">4NS15</strain>
    </source>
</reference>
<dbReference type="Pfam" id="PF00067">
    <property type="entry name" value="p450"/>
    <property type="match status" value="1"/>
</dbReference>
<dbReference type="SUPFAM" id="SSF48264">
    <property type="entry name" value="Cytochrome P450"/>
    <property type="match status" value="1"/>
</dbReference>
<keyword evidence="2" id="KW-0349">Heme</keyword>
<dbReference type="CDD" id="cd11031">
    <property type="entry name" value="Cyp158A-like"/>
    <property type="match status" value="1"/>
</dbReference>
<keyword evidence="2" id="KW-0560">Oxidoreductase</keyword>
<dbReference type="PROSITE" id="PS00086">
    <property type="entry name" value="CYTOCHROME_P450"/>
    <property type="match status" value="1"/>
</dbReference>